<dbReference type="RefSeq" id="WP_050753207.1">
    <property type="nucleotide sequence ID" value="NZ_LGTC01000001.1"/>
</dbReference>
<accession>A0A0L6JL58</accession>
<dbReference type="EMBL" id="LGTC01000001">
    <property type="protein sequence ID" value="KNY26122.1"/>
    <property type="molecule type" value="Genomic_DNA"/>
</dbReference>
<dbReference type="InterPro" id="IPR004291">
    <property type="entry name" value="Transposase_IS66_central"/>
</dbReference>
<protein>
    <submittedName>
        <fullName evidence="2">Transposase IS66</fullName>
    </submittedName>
</protein>
<keyword evidence="3" id="KW-1185">Reference proteome</keyword>
<proteinExistence type="predicted"/>
<name>A0A0L6JL58_9FIRM</name>
<dbReference type="eggNOG" id="COG4467">
    <property type="taxonomic scope" value="Bacteria"/>
</dbReference>
<sequence length="116" mass="13163">MIFGQPGEGTLVNTANKLYNILEEPVEEIKQQVTDADVASFDETGMRSEGKTQWLHVASTERLTYYAIHDKRGEKLHGTSVFCQISREQPYMTTGSHTIASVTGMPEWYPLIWRPD</sequence>
<dbReference type="Proteomes" id="UP000036923">
    <property type="component" value="Unassembled WGS sequence"/>
</dbReference>
<dbReference type="Pfam" id="PF03050">
    <property type="entry name" value="DDE_Tnp_IS66"/>
    <property type="match status" value="1"/>
</dbReference>
<evidence type="ECO:0000259" key="1">
    <source>
        <dbReference type="Pfam" id="PF03050"/>
    </source>
</evidence>
<evidence type="ECO:0000313" key="3">
    <source>
        <dbReference type="Proteomes" id="UP000036923"/>
    </source>
</evidence>
<gene>
    <name evidence="2" type="ORF">Bccel_1384</name>
</gene>
<evidence type="ECO:0000313" key="2">
    <source>
        <dbReference type="EMBL" id="KNY26122.1"/>
    </source>
</evidence>
<dbReference type="STRING" id="398512.Bccel_1384"/>
<feature type="domain" description="Transposase IS66 central" evidence="1">
    <location>
        <begin position="8"/>
        <end position="76"/>
    </location>
</feature>
<dbReference type="AlphaFoldDB" id="A0A0L6JL58"/>
<comment type="caution">
    <text evidence="2">The sequence shown here is derived from an EMBL/GenBank/DDBJ whole genome shotgun (WGS) entry which is preliminary data.</text>
</comment>
<organism evidence="2 3">
    <name type="scientific">Pseudobacteroides cellulosolvens ATCC 35603 = DSM 2933</name>
    <dbReference type="NCBI Taxonomy" id="398512"/>
    <lineage>
        <taxon>Bacteria</taxon>
        <taxon>Bacillati</taxon>
        <taxon>Bacillota</taxon>
        <taxon>Clostridia</taxon>
        <taxon>Eubacteriales</taxon>
        <taxon>Oscillospiraceae</taxon>
        <taxon>Pseudobacteroides</taxon>
    </lineage>
</organism>
<reference evidence="3" key="1">
    <citation type="submission" date="2015-07" db="EMBL/GenBank/DDBJ databases">
        <title>Near-Complete Genome Sequence of the Cellulolytic Bacterium Bacteroides (Pseudobacteroides) cellulosolvens ATCC 35603.</title>
        <authorList>
            <person name="Dassa B."/>
            <person name="Utturkar S.M."/>
            <person name="Klingeman D.M."/>
            <person name="Hurt R.A."/>
            <person name="Keller M."/>
            <person name="Xu J."/>
            <person name="Reddy Y.H.K."/>
            <person name="Borovok I."/>
            <person name="Grinberg I.R."/>
            <person name="Lamed R."/>
            <person name="Zhivin O."/>
            <person name="Bayer E.A."/>
            <person name="Brown S.D."/>
        </authorList>
    </citation>
    <scope>NUCLEOTIDE SEQUENCE [LARGE SCALE GENOMIC DNA]</scope>
    <source>
        <strain evidence="3">DSM 2933</strain>
    </source>
</reference>